<dbReference type="InterPro" id="IPR011990">
    <property type="entry name" value="TPR-like_helical_dom_sf"/>
</dbReference>
<organism evidence="12 13">
    <name type="scientific">Buchnera aphidicola</name>
    <name type="common">Melanaphis sacchari</name>
    <dbReference type="NCBI Taxonomy" id="2173854"/>
    <lineage>
        <taxon>Bacteria</taxon>
        <taxon>Pseudomonadati</taxon>
        <taxon>Pseudomonadota</taxon>
        <taxon>Gammaproteobacteria</taxon>
        <taxon>Enterobacterales</taxon>
        <taxon>Erwiniaceae</taxon>
        <taxon>Buchnera</taxon>
    </lineage>
</organism>
<evidence type="ECO:0000256" key="8">
    <source>
        <dbReference type="ARBA" id="ARBA00024235"/>
    </source>
</evidence>
<evidence type="ECO:0000256" key="4">
    <source>
        <dbReference type="ARBA" id="ARBA00022989"/>
    </source>
</evidence>
<keyword evidence="2" id="KW-1003">Cell membrane</keyword>
<proteinExistence type="inferred from homology"/>
<sequence length="211" mass="25034">MHLIQSNQIKKNISIKKIIFLIILFLIIFCFFWFKNHINKNSLNIEKKIDMKYLKYEEIQQKINQKNIKNFNEAEQFILDNKNIYGTLASFSLAKKYILNNNLDKALDQLNNSLKYTKEENLKNILNLRIAKIQIQKKQNKDAIKTLEKINNKNWISIVENLKGDIFIEKKDIQKAIKSWEKSKKFEKSDAFKELVKMKINHAKQINANAS</sequence>
<keyword evidence="5 10" id="KW-0472">Membrane</keyword>
<evidence type="ECO:0000313" key="12">
    <source>
        <dbReference type="EMBL" id="AWH90225.1"/>
    </source>
</evidence>
<evidence type="ECO:0000256" key="5">
    <source>
        <dbReference type="ARBA" id="ARBA00023136"/>
    </source>
</evidence>
<dbReference type="OrthoDB" id="9789675at2"/>
<dbReference type="InterPro" id="IPR018704">
    <property type="entry name" value="SecYEG/CpoB_TPR"/>
</dbReference>
<dbReference type="Gene3D" id="1.25.40.10">
    <property type="entry name" value="Tetratricopeptide repeat domain"/>
    <property type="match status" value="1"/>
</dbReference>
<comment type="similarity">
    <text evidence="7">Belongs to the YfgM family.</text>
</comment>
<gene>
    <name evidence="12" type="ORF">DD681_00005</name>
</gene>
<dbReference type="AlphaFoldDB" id="A0A2U8DFG3"/>
<feature type="transmembrane region" description="Helical" evidence="10">
    <location>
        <begin position="18"/>
        <end position="34"/>
    </location>
</feature>
<evidence type="ECO:0000259" key="11">
    <source>
        <dbReference type="Pfam" id="PF09976"/>
    </source>
</evidence>
<keyword evidence="4 10" id="KW-1133">Transmembrane helix</keyword>
<dbReference type="GO" id="GO:0005886">
    <property type="term" value="C:plasma membrane"/>
    <property type="evidence" value="ECO:0007669"/>
    <property type="project" value="UniProtKB-SubCell"/>
</dbReference>
<dbReference type="Proteomes" id="UP000244884">
    <property type="component" value="Chromosome"/>
</dbReference>
<keyword evidence="9" id="KW-0175">Coiled coil</keyword>
<evidence type="ECO:0000256" key="3">
    <source>
        <dbReference type="ARBA" id="ARBA00022692"/>
    </source>
</evidence>
<protein>
    <recommendedName>
        <fullName evidence="8">Ancillary SecYEG translocon subunit</fullName>
    </recommendedName>
</protein>
<dbReference type="RefSeq" id="WP_158340996.1">
    <property type="nucleotide sequence ID" value="NZ_CP029161.1"/>
</dbReference>
<dbReference type="GO" id="GO:0044877">
    <property type="term" value="F:protein-containing complex binding"/>
    <property type="evidence" value="ECO:0007669"/>
    <property type="project" value="InterPro"/>
</dbReference>
<name>A0A2U8DFG3_9GAMM</name>
<dbReference type="Pfam" id="PF09976">
    <property type="entry name" value="TPR_21"/>
    <property type="match status" value="1"/>
</dbReference>
<evidence type="ECO:0000256" key="10">
    <source>
        <dbReference type="SAM" id="Phobius"/>
    </source>
</evidence>
<dbReference type="PANTHER" id="PTHR38035">
    <property type="entry name" value="UPF0070 PROTEIN YFGM"/>
    <property type="match status" value="1"/>
</dbReference>
<accession>A0A2U8DFG3</accession>
<evidence type="ECO:0000256" key="9">
    <source>
        <dbReference type="SAM" id="Coils"/>
    </source>
</evidence>
<evidence type="ECO:0000256" key="1">
    <source>
        <dbReference type="ARBA" id="ARBA00004401"/>
    </source>
</evidence>
<evidence type="ECO:0000313" key="13">
    <source>
        <dbReference type="Proteomes" id="UP000244884"/>
    </source>
</evidence>
<feature type="coiled-coil region" evidence="9">
    <location>
        <begin position="100"/>
        <end position="153"/>
    </location>
</feature>
<evidence type="ECO:0000256" key="6">
    <source>
        <dbReference type="ARBA" id="ARBA00023186"/>
    </source>
</evidence>
<evidence type="ECO:0000256" key="2">
    <source>
        <dbReference type="ARBA" id="ARBA00022475"/>
    </source>
</evidence>
<reference evidence="12 13" key="1">
    <citation type="submission" date="2018-04" db="EMBL/GenBank/DDBJ databases">
        <title>Genome sequence of Buchnera aphidicola from Melaphis sacchari.</title>
        <authorList>
            <person name="Geib S.M."/>
            <person name="Palmer N.A."/>
            <person name="Sattler S.E."/>
            <person name="Sarath G."/>
        </authorList>
    </citation>
    <scope>NUCLEOTIDE SEQUENCE [LARGE SCALE GENOMIC DNA]</scope>
    <source>
        <strain evidence="12 13">LSU</strain>
    </source>
</reference>
<dbReference type="SUPFAM" id="SSF48452">
    <property type="entry name" value="TPR-like"/>
    <property type="match status" value="1"/>
</dbReference>
<evidence type="ECO:0000256" key="7">
    <source>
        <dbReference type="ARBA" id="ARBA00024197"/>
    </source>
</evidence>
<keyword evidence="3 10" id="KW-0812">Transmembrane</keyword>
<dbReference type="InterPro" id="IPR026039">
    <property type="entry name" value="YfgM"/>
</dbReference>
<feature type="domain" description="Ancillary SecYEG translocon subunit/Cell division coordinator CpoB TPR" evidence="11">
    <location>
        <begin position="54"/>
        <end position="202"/>
    </location>
</feature>
<dbReference type="EMBL" id="CP029161">
    <property type="protein sequence ID" value="AWH90225.1"/>
    <property type="molecule type" value="Genomic_DNA"/>
</dbReference>
<dbReference type="PANTHER" id="PTHR38035:SF1">
    <property type="entry name" value="ANCILLARY SECYEG TRANSLOCON SUBUNIT"/>
    <property type="match status" value="1"/>
</dbReference>
<comment type="subcellular location">
    <subcellularLocation>
        <location evidence="1">Cell membrane</location>
        <topology evidence="1">Single-pass type II membrane protein</topology>
    </subcellularLocation>
</comment>
<keyword evidence="6" id="KW-0143">Chaperone</keyword>